<dbReference type="OrthoDB" id="9808275at2"/>
<gene>
    <name evidence="1" type="ORF">FRW55_01160</name>
</gene>
<dbReference type="SUPFAM" id="SSF51182">
    <property type="entry name" value="RmlC-like cupins"/>
    <property type="match status" value="1"/>
</dbReference>
<dbReference type="KEGG" id="mans:FRW55_01160"/>
<evidence type="ECO:0008006" key="3">
    <source>
        <dbReference type="Google" id="ProtNLM"/>
    </source>
</evidence>
<dbReference type="EMBL" id="CP042295">
    <property type="protein sequence ID" value="QDY86771.1"/>
    <property type="molecule type" value="Genomic_DNA"/>
</dbReference>
<keyword evidence="2" id="KW-1185">Reference proteome</keyword>
<dbReference type="RefSeq" id="WP_146368380.1">
    <property type="nucleotide sequence ID" value="NZ_CP042295.1"/>
</dbReference>
<dbReference type="InterPro" id="IPR014710">
    <property type="entry name" value="RmlC-like_jellyroll"/>
</dbReference>
<proteinExistence type="predicted"/>
<dbReference type="InterPro" id="IPR011051">
    <property type="entry name" value="RmlC_Cupin_sf"/>
</dbReference>
<organism evidence="1 2">
    <name type="scientific">Mycoplasma anserisalpingitidis</name>
    <dbReference type="NCBI Taxonomy" id="519450"/>
    <lineage>
        <taxon>Bacteria</taxon>
        <taxon>Bacillati</taxon>
        <taxon>Mycoplasmatota</taxon>
        <taxon>Mollicutes</taxon>
        <taxon>Mycoplasmataceae</taxon>
        <taxon>Mycoplasma</taxon>
    </lineage>
</organism>
<name>A0A5B8JWT9_9MOLU</name>
<dbReference type="Proteomes" id="UP000318927">
    <property type="component" value="Chromosome"/>
</dbReference>
<dbReference type="AlphaFoldDB" id="A0A5B8JWT9"/>
<sequence length="139" mass="16311">MLNIIQAQKNKFYDIPAGLVHGLGTPNHANIKVLEVQQSSDITYRLFDYKRLDKNNKYREIHVGKSLKCVKEIEYISGGISKNHLYFENKYYSCEVVKKSKKVEKHGWAIVFEHNEYFAFELSKGEITPEQTVFYVSWK</sequence>
<accession>A0A5B8JWT9</accession>
<dbReference type="Gene3D" id="2.60.120.10">
    <property type="entry name" value="Jelly Rolls"/>
    <property type="match status" value="1"/>
</dbReference>
<reference evidence="1 2" key="1">
    <citation type="journal article" date="2019" name="Microbiol. Resour. Announc.">
        <title>Complete Genome Sequences of Three Mycoplasma anserisalpingitis (Mycoplasma sp. 1220) Strains.</title>
        <authorList>
            <person name="Grozner D."/>
            <person name="Forro B."/>
            <person name="Kovacs A.B."/>
            <person name="Marton S."/>
            <person name="Banyai K."/>
            <person name="Kreizinger Z."/>
            <person name="Sulyok K.M."/>
            <person name="Gyuranecz M."/>
        </authorList>
    </citation>
    <scope>NUCLEOTIDE SEQUENCE [LARGE SCALE GENOMIC DNA]</scope>
    <source>
        <strain evidence="1 2">ATCC:BAA-2147</strain>
    </source>
</reference>
<protein>
    <recommendedName>
        <fullName evidence="3">Mannose-6-phosphate isomerase</fullName>
    </recommendedName>
</protein>
<evidence type="ECO:0000313" key="2">
    <source>
        <dbReference type="Proteomes" id="UP000318927"/>
    </source>
</evidence>
<evidence type="ECO:0000313" key="1">
    <source>
        <dbReference type="EMBL" id="QDY86771.1"/>
    </source>
</evidence>